<sequence>MSGPVYQSIQKKLTENLKPDSLEIINESHLHAHHEPMQGVTSRETHFRVKIVSSQFEGKNLMQRHRMIYGLLNDEFAQGLHALALKTKTPKEVQVNN</sequence>
<dbReference type="Pfam" id="PF01722">
    <property type="entry name" value="BolA"/>
    <property type="match status" value="1"/>
</dbReference>
<dbReference type="PANTHER" id="PTHR46230:SF7">
    <property type="entry name" value="BOLA-LIKE PROTEIN 1"/>
    <property type="match status" value="1"/>
</dbReference>
<dbReference type="InterPro" id="IPR036065">
    <property type="entry name" value="BolA-like_sf"/>
</dbReference>
<dbReference type="Gene3D" id="3.30.300.90">
    <property type="entry name" value="BolA-like"/>
    <property type="match status" value="1"/>
</dbReference>
<name>A0A1Y1Y1G4_9FUNG</name>
<gene>
    <name evidence="2" type="ORF">K493DRAFT_264060</name>
</gene>
<evidence type="ECO:0000313" key="2">
    <source>
        <dbReference type="EMBL" id="ORX91847.1"/>
    </source>
</evidence>
<accession>A0A1Y1Y1G4</accession>
<comment type="caution">
    <text evidence="2">The sequence shown here is derived from an EMBL/GenBank/DDBJ whole genome shotgun (WGS) entry which is preliminary data.</text>
</comment>
<dbReference type="SUPFAM" id="SSF82657">
    <property type="entry name" value="BolA-like"/>
    <property type="match status" value="1"/>
</dbReference>
<organism evidence="2 3">
    <name type="scientific">Basidiobolus meristosporus CBS 931.73</name>
    <dbReference type="NCBI Taxonomy" id="1314790"/>
    <lineage>
        <taxon>Eukaryota</taxon>
        <taxon>Fungi</taxon>
        <taxon>Fungi incertae sedis</taxon>
        <taxon>Zoopagomycota</taxon>
        <taxon>Entomophthoromycotina</taxon>
        <taxon>Basidiobolomycetes</taxon>
        <taxon>Basidiobolales</taxon>
        <taxon>Basidiobolaceae</taxon>
        <taxon>Basidiobolus</taxon>
    </lineage>
</organism>
<dbReference type="GO" id="GO:0016226">
    <property type="term" value="P:iron-sulfur cluster assembly"/>
    <property type="evidence" value="ECO:0007669"/>
    <property type="project" value="TreeGrafter"/>
</dbReference>
<reference evidence="2 3" key="1">
    <citation type="submission" date="2016-07" db="EMBL/GenBank/DDBJ databases">
        <title>Pervasive Adenine N6-methylation of Active Genes in Fungi.</title>
        <authorList>
            <consortium name="DOE Joint Genome Institute"/>
            <person name="Mondo S.J."/>
            <person name="Dannebaum R.O."/>
            <person name="Kuo R.C."/>
            <person name="Labutti K."/>
            <person name="Haridas S."/>
            <person name="Kuo A."/>
            <person name="Salamov A."/>
            <person name="Ahrendt S.R."/>
            <person name="Lipzen A."/>
            <person name="Sullivan W."/>
            <person name="Andreopoulos W.B."/>
            <person name="Clum A."/>
            <person name="Lindquist E."/>
            <person name="Daum C."/>
            <person name="Ramamoorthy G.K."/>
            <person name="Gryganskyi A."/>
            <person name="Culley D."/>
            <person name="Magnuson J.K."/>
            <person name="James T.Y."/>
            <person name="O'Malley M.A."/>
            <person name="Stajich J.E."/>
            <person name="Spatafora J.W."/>
            <person name="Visel A."/>
            <person name="Grigoriev I.V."/>
        </authorList>
    </citation>
    <scope>NUCLEOTIDE SEQUENCE [LARGE SCALE GENOMIC DNA]</scope>
    <source>
        <strain evidence="2 3">CBS 931.73</strain>
    </source>
</reference>
<evidence type="ECO:0000256" key="1">
    <source>
        <dbReference type="RuleBase" id="RU003860"/>
    </source>
</evidence>
<comment type="similarity">
    <text evidence="1">Belongs to the BolA/IbaG family.</text>
</comment>
<dbReference type="FunCoup" id="A0A1Y1Y1G4">
    <property type="interactions" value="53"/>
</dbReference>
<keyword evidence="3" id="KW-1185">Reference proteome</keyword>
<dbReference type="EMBL" id="MCFE01000303">
    <property type="protein sequence ID" value="ORX91847.1"/>
    <property type="molecule type" value="Genomic_DNA"/>
</dbReference>
<dbReference type="OrthoDB" id="411584at2759"/>
<proteinExistence type="inferred from homology"/>
<dbReference type="AlphaFoldDB" id="A0A1Y1Y1G4"/>
<protein>
    <submittedName>
        <fullName evidence="2">Bola-like protein</fullName>
    </submittedName>
</protein>
<dbReference type="InterPro" id="IPR002634">
    <property type="entry name" value="BolA"/>
</dbReference>
<dbReference type="PANTHER" id="PTHR46230">
    <property type="match status" value="1"/>
</dbReference>
<dbReference type="Proteomes" id="UP000193498">
    <property type="component" value="Unassembled WGS sequence"/>
</dbReference>
<dbReference type="InParanoid" id="A0A1Y1Y1G4"/>
<evidence type="ECO:0000313" key="3">
    <source>
        <dbReference type="Proteomes" id="UP000193498"/>
    </source>
</evidence>
<dbReference type="PIRSF" id="PIRSF003113">
    <property type="entry name" value="BolA"/>
    <property type="match status" value="1"/>
</dbReference>
<dbReference type="STRING" id="1314790.A0A1Y1Y1G4"/>